<dbReference type="EMBL" id="AUSW01000013">
    <property type="protein sequence ID" value="ERL56516.1"/>
    <property type="molecule type" value="Genomic_DNA"/>
</dbReference>
<keyword evidence="3" id="KW-1185">Reference proteome</keyword>
<feature type="transmembrane region" description="Helical" evidence="1">
    <location>
        <begin position="113"/>
        <end position="139"/>
    </location>
</feature>
<name>U4T8Q9_9GAMM</name>
<feature type="transmembrane region" description="Helical" evidence="1">
    <location>
        <begin position="83"/>
        <end position="107"/>
    </location>
</feature>
<dbReference type="AlphaFoldDB" id="U4T8Q9"/>
<accession>U4T8Q9</accession>
<dbReference type="STRING" id="1354303.M917_0542"/>
<proteinExistence type="predicted"/>
<gene>
    <name evidence="2" type="ORF">M917_0542</name>
</gene>
<evidence type="ECO:0000256" key="1">
    <source>
        <dbReference type="SAM" id="Phobius"/>
    </source>
</evidence>
<dbReference type="OrthoDB" id="6657721at2"/>
<sequence>MKIDNNVDSYPYVQVIILFAGIGSVVGGLIAQLFLLLVFRNADFAQIGYQPLLYVGLLGFIPALLTGIFVASKKIWRGDRKSIRTTFVIGFITSAIYMGAIVLYLRINSLIEVGVLFVFMITIGMFGAINSAIASFMALPKSCKSRFDNMGEKEHDYYQGLSSFRQ</sequence>
<keyword evidence="1" id="KW-1133">Transmembrane helix</keyword>
<keyword evidence="1" id="KW-0472">Membrane</keyword>
<feature type="transmembrane region" description="Helical" evidence="1">
    <location>
        <begin position="51"/>
        <end position="71"/>
    </location>
</feature>
<keyword evidence="1" id="KW-0812">Transmembrane</keyword>
<comment type="caution">
    <text evidence="2">The sequence shown here is derived from an EMBL/GenBank/DDBJ whole genome shotgun (WGS) entry which is preliminary data.</text>
</comment>
<dbReference type="Proteomes" id="UP000016761">
    <property type="component" value="Unassembled WGS sequence"/>
</dbReference>
<dbReference type="PATRIC" id="fig|1354303.4.peg.533"/>
<dbReference type="RefSeq" id="WP_021813207.1">
    <property type="nucleotide sequence ID" value="NZ_AUSW01000013.1"/>
</dbReference>
<organism evidence="2 3">
    <name type="scientific">Psychrobacter aquaticus CMS 56</name>
    <dbReference type="NCBI Taxonomy" id="1354303"/>
    <lineage>
        <taxon>Bacteria</taxon>
        <taxon>Pseudomonadati</taxon>
        <taxon>Pseudomonadota</taxon>
        <taxon>Gammaproteobacteria</taxon>
        <taxon>Moraxellales</taxon>
        <taxon>Moraxellaceae</taxon>
        <taxon>Psychrobacter</taxon>
    </lineage>
</organism>
<reference evidence="2 3" key="1">
    <citation type="journal article" date="2013" name="Genome Announc.">
        <title>Draft Genome Sequence of Psychrobacter aquaticus Strain CMS 56T, Isolated from a Cyanobacterial Mat Sample Collected from Water Bodies in the McMurdo Dry Valley Region of Antarctica.</title>
        <authorList>
            <person name="Reddy G.S."/>
            <person name="Ara S."/>
            <person name="Singh A."/>
            <person name="Kumar Pinnaka A."/>
            <person name="Shivaji S."/>
        </authorList>
    </citation>
    <scope>NUCLEOTIDE SEQUENCE [LARGE SCALE GENOMIC DNA]</scope>
    <source>
        <strain evidence="2 3">CMS 56</strain>
    </source>
</reference>
<evidence type="ECO:0000313" key="2">
    <source>
        <dbReference type="EMBL" id="ERL56516.1"/>
    </source>
</evidence>
<evidence type="ECO:0000313" key="3">
    <source>
        <dbReference type="Proteomes" id="UP000016761"/>
    </source>
</evidence>
<protein>
    <submittedName>
        <fullName evidence="2">Uncharacterized protein</fullName>
    </submittedName>
</protein>
<feature type="transmembrane region" description="Helical" evidence="1">
    <location>
        <begin position="12"/>
        <end position="39"/>
    </location>
</feature>